<gene>
    <name evidence="2" type="ORF">PPACK8108_LOCUS7953</name>
</gene>
<evidence type="ECO:0000256" key="1">
    <source>
        <dbReference type="SAM" id="SignalP"/>
    </source>
</evidence>
<keyword evidence="3" id="KW-1185">Reference proteome</keyword>
<name>A0AAV0ATX6_PHAPC</name>
<protein>
    <submittedName>
        <fullName evidence="2">Expressed protein</fullName>
    </submittedName>
</protein>
<reference evidence="2" key="1">
    <citation type="submission" date="2022-06" db="EMBL/GenBank/DDBJ databases">
        <authorList>
            <consortium name="SYNGENTA / RWTH Aachen University"/>
        </authorList>
    </citation>
    <scope>NUCLEOTIDE SEQUENCE</scope>
</reference>
<keyword evidence="1" id="KW-0732">Signal</keyword>
<proteinExistence type="predicted"/>
<dbReference type="Proteomes" id="UP001153365">
    <property type="component" value="Unassembled WGS sequence"/>
</dbReference>
<sequence length="179" mass="19384">MKLIISALLFSVLSLSVMGADLNHLARRGSSPNSRVLMMTCPNSNIPVPTCAGCDNNWPEKNGMDCGGVNIKATAVKSVTDGIVRTSNFVEDQQVPDQIRNACPNSPIYSVSHVKFKVFFRFDVQCNCPAGTEPQCTSANGLSPTACAFTTVIYCGSQTDQAVCPVRWKSYQLKSLKIE</sequence>
<feature type="chain" id="PRO_5043706812" evidence="1">
    <location>
        <begin position="20"/>
        <end position="179"/>
    </location>
</feature>
<dbReference type="AlphaFoldDB" id="A0AAV0ATX6"/>
<evidence type="ECO:0000313" key="2">
    <source>
        <dbReference type="EMBL" id="CAH7673093.1"/>
    </source>
</evidence>
<accession>A0AAV0ATX6</accession>
<feature type="signal peptide" evidence="1">
    <location>
        <begin position="1"/>
        <end position="19"/>
    </location>
</feature>
<organism evidence="2 3">
    <name type="scientific">Phakopsora pachyrhizi</name>
    <name type="common">Asian soybean rust disease fungus</name>
    <dbReference type="NCBI Taxonomy" id="170000"/>
    <lineage>
        <taxon>Eukaryota</taxon>
        <taxon>Fungi</taxon>
        <taxon>Dikarya</taxon>
        <taxon>Basidiomycota</taxon>
        <taxon>Pucciniomycotina</taxon>
        <taxon>Pucciniomycetes</taxon>
        <taxon>Pucciniales</taxon>
        <taxon>Phakopsoraceae</taxon>
        <taxon>Phakopsora</taxon>
    </lineage>
</organism>
<comment type="caution">
    <text evidence="2">The sequence shown here is derived from an EMBL/GenBank/DDBJ whole genome shotgun (WGS) entry which is preliminary data.</text>
</comment>
<evidence type="ECO:0000313" key="3">
    <source>
        <dbReference type="Proteomes" id="UP001153365"/>
    </source>
</evidence>
<dbReference type="EMBL" id="CALTRL010001587">
    <property type="protein sequence ID" value="CAH7673093.1"/>
    <property type="molecule type" value="Genomic_DNA"/>
</dbReference>